<feature type="transmembrane region" description="Helical" evidence="12">
    <location>
        <begin position="153"/>
        <end position="171"/>
    </location>
</feature>
<keyword evidence="8" id="KW-0406">Ion transport</keyword>
<dbReference type="InterPro" id="IPR035908">
    <property type="entry name" value="F0_ATP_A_sf"/>
</dbReference>
<keyword evidence="6" id="KW-0375">Hydrogen ion transport</keyword>
<dbReference type="AlphaFoldDB" id="A0A3S5XHP5"/>
<dbReference type="PANTHER" id="PTHR11410:SF0">
    <property type="entry name" value="ATP SYNTHASE SUBUNIT A"/>
    <property type="match status" value="1"/>
</dbReference>
<proteinExistence type="inferred from homology"/>
<dbReference type="GO" id="GO:0005743">
    <property type="term" value="C:mitochondrial inner membrane"/>
    <property type="evidence" value="ECO:0007669"/>
    <property type="project" value="UniProtKB-SubCell"/>
</dbReference>
<feature type="transmembrane region" description="Helical" evidence="12">
    <location>
        <begin position="66"/>
        <end position="89"/>
    </location>
</feature>
<comment type="similarity">
    <text evidence="2">Belongs to the ATPase A chain family.</text>
</comment>
<evidence type="ECO:0000256" key="3">
    <source>
        <dbReference type="ARBA" id="ARBA00022448"/>
    </source>
</evidence>
<geneLocation type="mitochondrion" evidence="13"/>
<evidence type="ECO:0000256" key="7">
    <source>
        <dbReference type="ARBA" id="ARBA00022989"/>
    </source>
</evidence>
<dbReference type="InterPro" id="IPR000568">
    <property type="entry name" value="ATP_synth_F0_asu"/>
</dbReference>
<dbReference type="PROSITE" id="PS00449">
    <property type="entry name" value="ATPASE_A"/>
    <property type="match status" value="1"/>
</dbReference>
<dbReference type="PANTHER" id="PTHR11410">
    <property type="entry name" value="ATP SYNTHASE SUBUNIT A"/>
    <property type="match status" value="1"/>
</dbReference>
<evidence type="ECO:0000313" key="13">
    <source>
        <dbReference type="EMBL" id="AZZ89040.1"/>
    </source>
</evidence>
<dbReference type="CDD" id="cd00310">
    <property type="entry name" value="ATP-synt_Fo_a_6"/>
    <property type="match status" value="1"/>
</dbReference>
<evidence type="ECO:0000256" key="5">
    <source>
        <dbReference type="ARBA" id="ARBA00022692"/>
    </source>
</evidence>
<dbReference type="GO" id="GO:0045259">
    <property type="term" value="C:proton-transporting ATP synthase complex"/>
    <property type="evidence" value="ECO:0007669"/>
    <property type="project" value="UniProtKB-KW"/>
</dbReference>
<keyword evidence="3" id="KW-0813">Transport</keyword>
<dbReference type="Gene3D" id="1.20.120.220">
    <property type="entry name" value="ATP synthase, F0 complex, subunit A"/>
    <property type="match status" value="1"/>
</dbReference>
<keyword evidence="13" id="KW-0496">Mitochondrion</keyword>
<evidence type="ECO:0000256" key="9">
    <source>
        <dbReference type="ARBA" id="ARBA00023136"/>
    </source>
</evidence>
<organism evidence="13">
    <name type="scientific">Achilidae gen. 1 sp. n. 1 SX-2018</name>
    <dbReference type="NCBI Taxonomy" id="2232070"/>
    <lineage>
        <taxon>Eukaryota</taxon>
        <taxon>Metazoa</taxon>
        <taxon>Ecdysozoa</taxon>
        <taxon>Arthropoda</taxon>
        <taxon>Hexapoda</taxon>
        <taxon>Insecta</taxon>
        <taxon>Pterygota</taxon>
        <taxon>Neoptera</taxon>
        <taxon>Paraneoptera</taxon>
        <taxon>Hemiptera</taxon>
        <taxon>Auchenorrhyncha</taxon>
        <taxon>Fulgoroidea</taxon>
        <taxon>Achilidae</taxon>
    </lineage>
</organism>
<dbReference type="PRINTS" id="PR00123">
    <property type="entry name" value="ATPASEA"/>
</dbReference>
<evidence type="ECO:0000256" key="8">
    <source>
        <dbReference type="ARBA" id="ARBA00023065"/>
    </source>
</evidence>
<dbReference type="EMBL" id="MH324929">
    <property type="protein sequence ID" value="AZZ89040.1"/>
    <property type="molecule type" value="Genomic_DNA"/>
</dbReference>
<keyword evidence="5 12" id="KW-0812">Transmembrane</keyword>
<reference evidence="13" key="1">
    <citation type="submission" date="2018-05" db="EMBL/GenBank/DDBJ databases">
        <title>Complete sequence and characterization of the mitochondrial genome of Achilidae,using next generation sequencing.</title>
        <authorList>
            <person name="Xu S."/>
        </authorList>
    </citation>
    <scope>NUCLEOTIDE SEQUENCE</scope>
</reference>
<keyword evidence="9 12" id="KW-0472">Membrane</keyword>
<sequence>MMVSLFSSFDPTTISMQMNWMSMTMVMIMLPKTFWFKSSRWIKTESILQKKISNELNNITHHKEMIIVSMSIFTMIMINNLMGLFPYIFTSTSHLSVSMSMAIPMWIMLMMYGWTNHTNSMFMHLLPTGTPYVIMPMMILIETTGNLIRPISLSVRLTANMIAGHLLMTLLGSMNETSPMMLLLPMKMTLMMFESAISIIQAYVYTTLITLYSSEIP</sequence>
<keyword evidence="4" id="KW-0138">CF(0)</keyword>
<evidence type="ECO:0000256" key="1">
    <source>
        <dbReference type="ARBA" id="ARBA00004141"/>
    </source>
</evidence>
<gene>
    <name evidence="13" type="primary">atp6</name>
</gene>
<protein>
    <recommendedName>
        <fullName evidence="11">ATP synthase subunit a</fullName>
    </recommendedName>
</protein>
<evidence type="ECO:0000256" key="12">
    <source>
        <dbReference type="SAM" id="Phobius"/>
    </source>
</evidence>
<evidence type="ECO:0000256" key="11">
    <source>
        <dbReference type="RuleBase" id="RU004450"/>
    </source>
</evidence>
<evidence type="ECO:0000256" key="6">
    <source>
        <dbReference type="ARBA" id="ARBA00022781"/>
    </source>
</evidence>
<feature type="transmembrane region" description="Helical" evidence="12">
    <location>
        <begin position="95"/>
        <end position="114"/>
    </location>
</feature>
<comment type="subcellular location">
    <subcellularLocation>
        <location evidence="1">Membrane</location>
        <topology evidence="1">Multi-pass membrane protein</topology>
    </subcellularLocation>
    <subcellularLocation>
        <location evidence="11">Mitochondrion inner membrane</location>
        <topology evidence="11">Multi-pass membrane protein</topology>
    </subcellularLocation>
</comment>
<keyword evidence="7 12" id="KW-1133">Transmembrane helix</keyword>
<name>A0A3S5XHP5_9HEMI</name>
<evidence type="ECO:0000256" key="2">
    <source>
        <dbReference type="ARBA" id="ARBA00006810"/>
    </source>
</evidence>
<dbReference type="InterPro" id="IPR023011">
    <property type="entry name" value="ATP_synth_F0_asu_AS"/>
</dbReference>
<keyword evidence="10" id="KW-0066">ATP synthesis</keyword>
<dbReference type="NCBIfam" id="TIGR01131">
    <property type="entry name" value="ATP_synt_6_or_A"/>
    <property type="match status" value="1"/>
</dbReference>
<evidence type="ECO:0000256" key="10">
    <source>
        <dbReference type="ARBA" id="ARBA00023310"/>
    </source>
</evidence>
<dbReference type="Pfam" id="PF00119">
    <property type="entry name" value="ATP-synt_A"/>
    <property type="match status" value="1"/>
</dbReference>
<dbReference type="GO" id="GO:0046933">
    <property type="term" value="F:proton-transporting ATP synthase activity, rotational mechanism"/>
    <property type="evidence" value="ECO:0007669"/>
    <property type="project" value="TreeGrafter"/>
</dbReference>
<dbReference type="SUPFAM" id="SSF81336">
    <property type="entry name" value="F1F0 ATP synthase subunit A"/>
    <property type="match status" value="1"/>
</dbReference>
<feature type="transmembrane region" description="Helical" evidence="12">
    <location>
        <begin position="121"/>
        <end position="141"/>
    </location>
</feature>
<dbReference type="InterPro" id="IPR045083">
    <property type="entry name" value="ATP_synth_F0_asu_bact/mt"/>
</dbReference>
<evidence type="ECO:0000256" key="4">
    <source>
        <dbReference type="ARBA" id="ARBA00022547"/>
    </source>
</evidence>
<accession>A0A3S5XHP5</accession>
<feature type="transmembrane region" description="Helical" evidence="12">
    <location>
        <begin position="192"/>
        <end position="212"/>
    </location>
</feature>